<evidence type="ECO:0000313" key="6">
    <source>
        <dbReference type="Proteomes" id="UP001059672"/>
    </source>
</evidence>
<comment type="cofactor">
    <cofactor evidence="1">
        <name>thiamine diphosphate</name>
        <dbReference type="ChEBI" id="CHEBI:58937"/>
    </cofactor>
</comment>
<accession>A0ABY5H146</accession>
<protein>
    <submittedName>
        <fullName evidence="5">Thiamine pyrophosphate-dependent dehydrogenase E1 component subunit alpha</fullName>
    </submittedName>
</protein>
<dbReference type="PANTHER" id="PTHR11516">
    <property type="entry name" value="PYRUVATE DEHYDROGENASE E1 COMPONENT, ALPHA SUBUNIT BACTERIAL AND ORGANELLAR"/>
    <property type="match status" value="1"/>
</dbReference>
<dbReference type="Gene3D" id="3.40.50.970">
    <property type="match status" value="1"/>
</dbReference>
<dbReference type="PANTHER" id="PTHR11516:SF60">
    <property type="entry name" value="PYRUVATE DEHYDROGENASE E1 COMPONENT SUBUNIT ALPHA"/>
    <property type="match status" value="1"/>
</dbReference>
<evidence type="ECO:0000256" key="1">
    <source>
        <dbReference type="ARBA" id="ARBA00001964"/>
    </source>
</evidence>
<name>A0ABY5H146_9PSED</name>
<keyword evidence="6" id="KW-1185">Reference proteome</keyword>
<dbReference type="SUPFAM" id="SSF52518">
    <property type="entry name" value="Thiamin diphosphate-binding fold (THDP-binding)"/>
    <property type="match status" value="1"/>
</dbReference>
<evidence type="ECO:0000256" key="2">
    <source>
        <dbReference type="ARBA" id="ARBA00023002"/>
    </source>
</evidence>
<dbReference type="CDD" id="cd02000">
    <property type="entry name" value="TPP_E1_PDC_ADC_BCADC"/>
    <property type="match status" value="1"/>
</dbReference>
<dbReference type="EMBL" id="CP073346">
    <property type="protein sequence ID" value="UTW05986.1"/>
    <property type="molecule type" value="Genomic_DNA"/>
</dbReference>
<keyword evidence="3" id="KW-0786">Thiamine pyrophosphate</keyword>
<dbReference type="Proteomes" id="UP001059672">
    <property type="component" value="Chromosome"/>
</dbReference>
<dbReference type="InterPro" id="IPR050642">
    <property type="entry name" value="PDH_E1_Alpha_Subunit"/>
</dbReference>
<keyword evidence="2" id="KW-0560">Oxidoreductase</keyword>
<organism evidence="5 6">
    <name type="scientific">Pseudomonas benzenivorans</name>
    <dbReference type="NCBI Taxonomy" id="556533"/>
    <lineage>
        <taxon>Bacteria</taxon>
        <taxon>Pseudomonadati</taxon>
        <taxon>Pseudomonadota</taxon>
        <taxon>Gammaproteobacteria</taxon>
        <taxon>Pseudomonadales</taxon>
        <taxon>Pseudomonadaceae</taxon>
        <taxon>Pseudomonas</taxon>
    </lineage>
</organism>
<evidence type="ECO:0000259" key="4">
    <source>
        <dbReference type="Pfam" id="PF00676"/>
    </source>
</evidence>
<feature type="domain" description="Dehydrogenase E1 component" evidence="4">
    <location>
        <begin position="44"/>
        <end position="321"/>
    </location>
</feature>
<dbReference type="RefSeq" id="WP_255836563.1">
    <property type="nucleotide sequence ID" value="NZ_CP073346.1"/>
</dbReference>
<dbReference type="InterPro" id="IPR001017">
    <property type="entry name" value="DH_E1"/>
</dbReference>
<dbReference type="Pfam" id="PF00676">
    <property type="entry name" value="E1_dh"/>
    <property type="match status" value="1"/>
</dbReference>
<evidence type="ECO:0000313" key="5">
    <source>
        <dbReference type="EMBL" id="UTW05986.1"/>
    </source>
</evidence>
<evidence type="ECO:0000256" key="3">
    <source>
        <dbReference type="ARBA" id="ARBA00023052"/>
    </source>
</evidence>
<gene>
    <name evidence="5" type="ORF">KDW96_12365</name>
</gene>
<dbReference type="InterPro" id="IPR029061">
    <property type="entry name" value="THDP-binding"/>
</dbReference>
<proteinExistence type="predicted"/>
<sequence length="330" mass="35199">MDPTPTIEQRLWMYRHMVLSRYLEERIEAIYMEGKTPVFNMAKGPIPGEMHLSNGQEPCAVGVCAHLNAEDVVVATHRPHHIAVAKGVDLDAMVAEIFGKATGLSGGRGGHMHIFDADVNFSCSGIIGQSLGPAVGAALSRKMQGKPAVAVSFLGEGAANQGAFHEALNLAAVWQLPVVFVIEDNAWGISVAKQASTAVPRNDTRAAAYGMPGYHVADNDVDRVFAVAGEAIARARAGQGPSLIEIETSRLAGHFMGDSEDYRPKGEKSGLQSRDPISRYRQALIAAGVLDEAQDADLVGEAHARVEAAIHFARESDFLPPEAALEAVFI</sequence>
<reference evidence="5" key="1">
    <citation type="submission" date="2021-04" db="EMBL/GenBank/DDBJ databases">
        <title>Oceanospirillales bacteria with DddD are important DMSP degraders in coastal seawater.</title>
        <authorList>
            <person name="Liu J."/>
        </authorList>
    </citation>
    <scope>NUCLEOTIDE SEQUENCE</scope>
    <source>
        <strain evidence="5">D13-4</strain>
    </source>
</reference>